<keyword evidence="15" id="KW-1048">Host nucleus</keyword>
<keyword evidence="33 52" id="KW-0472">Membrane</keyword>
<feature type="active site" description="Charge relay system" evidence="50">
    <location>
        <position position="161"/>
    </location>
</feature>
<evidence type="ECO:0000256" key="52">
    <source>
        <dbReference type="SAM" id="Phobius"/>
    </source>
</evidence>
<evidence type="ECO:0000256" key="38">
    <source>
        <dbReference type="ARBA" id="ARBA00023200"/>
    </source>
</evidence>
<keyword evidence="26" id="KW-0946">Virion</keyword>
<comment type="catalytic activity">
    <reaction evidence="1">
        <text>Autocatalytic release of the core protein from the N-terminus of the togavirus structural polyprotein by hydrolysis of a -Trp-|-Ser- bond.</text>
        <dbReference type="EC" id="3.4.21.90"/>
    </reaction>
</comment>
<evidence type="ECO:0000256" key="51">
    <source>
        <dbReference type="SAM" id="MobiDB-lite"/>
    </source>
</evidence>
<organismHost>
    <name type="scientific">Aedes albopictus</name>
    <name type="common">Asian tiger mosquito</name>
    <name type="synonym">Stegomyia albopicta</name>
    <dbReference type="NCBI Taxonomy" id="7160"/>
</organismHost>
<comment type="function">
    <text evidence="43">Provides the signal sequence for the translocation of the precursor of protein E3/E2 to the host endoplasmic reticulum. Furin-cleaved E3 remains associated with spike glycoprotein E1 and mediates pH protection of the latter during the transport via the secretory pathway. After virion release from the host cell, the assembly protein E3 is gradually released in the extracellular space.</text>
</comment>
<keyword evidence="35" id="KW-1015">Disulfide bond</keyword>
<dbReference type="InterPro" id="IPR000336">
    <property type="entry name" value="Flavivir/Alphavir_Ig-like_sf"/>
</dbReference>
<dbReference type="InterPro" id="IPR009003">
    <property type="entry name" value="Peptidase_S1_PA"/>
</dbReference>
<keyword evidence="22" id="KW-0378">Hydrolase</keyword>
<organismHost>
    <name type="scientific">Aedes aegypti</name>
    <name type="common">Yellowfever mosquito</name>
    <name type="synonym">Culex aegypti</name>
    <dbReference type="NCBI Taxonomy" id="7159"/>
</organismHost>
<evidence type="ECO:0000313" key="55">
    <source>
        <dbReference type="Proteomes" id="UP000096081"/>
    </source>
</evidence>
<evidence type="ECO:0000256" key="31">
    <source>
        <dbReference type="ARBA" id="ARBA00023039"/>
    </source>
</evidence>
<keyword evidence="21 52" id="KW-0812">Transmembrane</keyword>
<dbReference type="GO" id="GO:0039654">
    <property type="term" value="P:fusion of virus membrane with host endosome membrane"/>
    <property type="evidence" value="ECO:0007669"/>
    <property type="project" value="UniProtKB-KW"/>
</dbReference>
<keyword evidence="30 52" id="KW-1133">Transmembrane helix</keyword>
<comment type="function">
    <text evidence="47">Acts as a viroporin that participates in virus glycoprotein processing and transport to the plasma membrane, cell permeabilization and budding of viral particles. Disrupts the calcium homeostasis of the cell, probably at the endoplasmic reticulum level. This leads to cytoplasmic calcium elevation. Because of its lipophilic properties, the 6K protein is postulated to influence the selection of lipids that interact with the transmembrane domains of the glycoproteins, which, in turn, affects the deformability of the bilayer required for the extreme curvature that occurs as budding proceeds. Present in low amount in virions, about 3% compared to viral glycoproteins.</text>
</comment>
<keyword evidence="10" id="KW-0813">Transport</keyword>
<keyword evidence="18" id="KW-1162">Viral penetration into host cytoplasm</keyword>
<dbReference type="SUPFAM" id="SSF50494">
    <property type="entry name" value="Trypsin-like serine proteases"/>
    <property type="match status" value="1"/>
</dbReference>
<keyword evidence="17" id="KW-1234">Viral attachment to host entry receptor</keyword>
<evidence type="ECO:0000256" key="16">
    <source>
        <dbReference type="ARBA" id="ARBA00022581"/>
    </source>
</evidence>
<keyword evidence="39" id="KW-0449">Lipoprotein</keyword>
<dbReference type="GO" id="GO:0005198">
    <property type="term" value="F:structural molecule activity"/>
    <property type="evidence" value="ECO:0007669"/>
    <property type="project" value="InterPro"/>
</dbReference>
<keyword evidence="37" id="KW-1038">Host endoplasmic reticulum</keyword>
<dbReference type="Pfam" id="PF00943">
    <property type="entry name" value="Alpha_E2_glycop"/>
    <property type="match status" value="1"/>
</dbReference>
<feature type="transmembrane region" description="Helical" evidence="52">
    <location>
        <begin position="687"/>
        <end position="715"/>
    </location>
</feature>
<feature type="transmembrane region" description="Helical" evidence="52">
    <location>
        <begin position="1222"/>
        <end position="1245"/>
    </location>
</feature>
<dbReference type="InterPro" id="IPR036253">
    <property type="entry name" value="Glycoprot_cen/dimer_sf"/>
</dbReference>
<evidence type="ECO:0000256" key="40">
    <source>
        <dbReference type="ARBA" id="ARBA00023296"/>
    </source>
</evidence>
<comment type="subunit">
    <text evidence="46">Homodimer. Homomultimer. Interacts with host karyopherin KPNA4; this interaction allows the nuclear import of the viral capsid protein. Interacts with spike glycoprotein E2. Interacts with host IRAK1; the interaction leads to inhibition of IRAK1-dependent signaling.</text>
</comment>
<dbReference type="GO" id="GO:0034220">
    <property type="term" value="P:monoatomic ion transmembrane transport"/>
    <property type="evidence" value="ECO:0007669"/>
    <property type="project" value="UniProtKB-KW"/>
</dbReference>
<evidence type="ECO:0000256" key="29">
    <source>
        <dbReference type="ARBA" id="ARBA00022973"/>
    </source>
</evidence>
<feature type="compositionally biased region" description="Basic residues" evidence="51">
    <location>
        <begin position="86"/>
        <end position="101"/>
    </location>
</feature>
<dbReference type="Gene3D" id="2.40.10.10">
    <property type="entry name" value="Trypsin-like serine proteases"/>
    <property type="match status" value="2"/>
</dbReference>
<evidence type="ECO:0000256" key="24">
    <source>
        <dbReference type="ARBA" id="ARBA00022812"/>
    </source>
</evidence>
<dbReference type="SUPFAM" id="SSF81296">
    <property type="entry name" value="E set domains"/>
    <property type="match status" value="1"/>
</dbReference>
<feature type="active site" description="Charge relay system" evidence="50">
    <location>
        <position position="213"/>
    </location>
</feature>
<dbReference type="InterPro" id="IPR000936">
    <property type="entry name" value="Alpha_E2_glycop"/>
</dbReference>
<keyword evidence="23" id="KW-1161">Viral attachment to host cell</keyword>
<evidence type="ECO:0000256" key="8">
    <source>
        <dbReference type="ARBA" id="ARBA00004598"/>
    </source>
</evidence>
<dbReference type="Gene3D" id="2.60.40.3200">
    <property type="entry name" value="Alphavirus E2 glycoprotein, A domain"/>
    <property type="match status" value="1"/>
</dbReference>
<dbReference type="GO" id="GO:0003723">
    <property type="term" value="F:RNA binding"/>
    <property type="evidence" value="ECO:0007669"/>
    <property type="project" value="UniProtKB-KW"/>
</dbReference>
<evidence type="ECO:0000256" key="9">
    <source>
        <dbReference type="ARBA" id="ARBA00014555"/>
    </source>
</evidence>
<evidence type="ECO:0000256" key="48">
    <source>
        <dbReference type="ARBA" id="ARBA00093539"/>
    </source>
</evidence>
<comment type="subunit">
    <text evidence="45">The precursor of protein E3/E2 and E1 form a heterodimer shortly after synthesis.</text>
</comment>
<dbReference type="GO" id="GO:0020002">
    <property type="term" value="C:host cell plasma membrane"/>
    <property type="evidence" value="ECO:0007669"/>
    <property type="project" value="UniProtKB-SubCell"/>
</dbReference>
<dbReference type="InterPro" id="IPR038055">
    <property type="entry name" value="Glycoprot_E_dimer_dom"/>
</dbReference>
<dbReference type="Gene3D" id="2.60.40.2400">
    <property type="entry name" value="Alphavirus E2 glycoprotein, domain C"/>
    <property type="match status" value="1"/>
</dbReference>
<evidence type="ECO:0000256" key="15">
    <source>
        <dbReference type="ARBA" id="ARBA00022562"/>
    </source>
</evidence>
<dbReference type="FunFam" id="2.60.98.10:FF:000002">
    <property type="entry name" value="Structural polyprotein"/>
    <property type="match status" value="1"/>
</dbReference>
<organismHost>
    <name type="scientific">Macaca</name>
    <name type="common">macaques</name>
    <dbReference type="NCBI Taxonomy" id="9539"/>
</organismHost>
<evidence type="ECO:0000256" key="42">
    <source>
        <dbReference type="ARBA" id="ARBA00033029"/>
    </source>
</evidence>
<dbReference type="GO" id="GO:0055036">
    <property type="term" value="C:virion membrane"/>
    <property type="evidence" value="ECO:0007669"/>
    <property type="project" value="UniProtKB-SubCell"/>
</dbReference>
<dbReference type="FunFam" id="2.40.10.10:FF:000075">
    <property type="entry name" value="Structural polyprotein"/>
    <property type="match status" value="1"/>
</dbReference>
<dbReference type="Pfam" id="PF01589">
    <property type="entry name" value="Alpha_E1_glycop"/>
    <property type="match status" value="1"/>
</dbReference>
<organismHost>
    <name type="scientific">Homo sapiens</name>
    <name type="common">Human</name>
    <dbReference type="NCBI Taxonomy" id="9606"/>
</organismHost>
<evidence type="ECO:0000256" key="35">
    <source>
        <dbReference type="ARBA" id="ARBA00023157"/>
    </source>
</evidence>
<evidence type="ECO:0000256" key="13">
    <source>
        <dbReference type="ARBA" id="ARBA00022511"/>
    </source>
</evidence>
<evidence type="ECO:0000256" key="49">
    <source>
        <dbReference type="ARBA" id="ARBA00093585"/>
    </source>
</evidence>
<dbReference type="Pfam" id="PF00944">
    <property type="entry name" value="Peptidase_S3"/>
    <property type="match status" value="1"/>
</dbReference>
<keyword evidence="19" id="KW-0645">Protease</keyword>
<evidence type="ECO:0000256" key="22">
    <source>
        <dbReference type="ARBA" id="ARBA00022801"/>
    </source>
</evidence>
<dbReference type="GO" id="GO:0006508">
    <property type="term" value="P:proteolysis"/>
    <property type="evidence" value="ECO:0007669"/>
    <property type="project" value="UniProtKB-KW"/>
</dbReference>
<protein>
    <recommendedName>
        <fullName evidence="9">Structural polyprotein</fullName>
    </recommendedName>
    <alternativeName>
        <fullName evidence="42">p130</fullName>
    </alternativeName>
</protein>
<organism evidence="54 55">
    <name type="scientific">Chikungunya virus</name>
    <name type="common">CHIKV</name>
    <dbReference type="NCBI Taxonomy" id="37124"/>
    <lineage>
        <taxon>Viruses</taxon>
        <taxon>Riboviria</taxon>
        <taxon>Orthornavirae</taxon>
        <taxon>Kitrinoviricota</taxon>
        <taxon>Alsuviricetes</taxon>
        <taxon>Martellivirales</taxon>
        <taxon>Togaviridae</taxon>
        <taxon>Alphavirus</taxon>
        <taxon>Alphavirus chikungunya</taxon>
    </lineage>
</organism>
<dbReference type="GO" id="GO:0046718">
    <property type="term" value="P:symbiont entry into host cell"/>
    <property type="evidence" value="ECO:0007669"/>
    <property type="project" value="UniProtKB-KW"/>
</dbReference>
<evidence type="ECO:0000256" key="4">
    <source>
        <dbReference type="ARBA" id="ARBA00004354"/>
    </source>
</evidence>
<evidence type="ECO:0000256" key="12">
    <source>
        <dbReference type="ARBA" id="ARBA00022510"/>
    </source>
</evidence>
<dbReference type="EMBL" id="FJ513675">
    <property type="protein sequence ID" value="ACY09952.1"/>
    <property type="molecule type" value="Genomic_RNA"/>
</dbReference>
<organismHost>
    <name type="scientific">Aedes furcifer</name>
    <name type="common">Mosquito</name>
    <dbReference type="NCBI Taxonomy" id="299627"/>
</organismHost>
<evidence type="ECO:0000256" key="17">
    <source>
        <dbReference type="ARBA" id="ARBA00022587"/>
    </source>
</evidence>
<organismHost>
    <name type="scientific">Presbytis</name>
    <dbReference type="NCBI Taxonomy" id="9573"/>
</organismHost>
<keyword evidence="41" id="KW-0407">Ion channel</keyword>
<dbReference type="SUPFAM" id="SSF56983">
    <property type="entry name" value="Viral glycoprotein, central and dimerisation domains"/>
    <property type="match status" value="1"/>
</dbReference>
<evidence type="ECO:0000256" key="34">
    <source>
        <dbReference type="ARBA" id="ARBA00023139"/>
    </source>
</evidence>
<organismHost>
    <name type="scientific">Papio</name>
    <name type="common">baboons</name>
    <dbReference type="NCBI Taxonomy" id="9554"/>
</organismHost>
<dbReference type="GO" id="GO:0098670">
    <property type="term" value="P:entry receptor-mediated virion attachment to host cell"/>
    <property type="evidence" value="ECO:0007669"/>
    <property type="project" value="UniProtKB-KW"/>
</dbReference>
<feature type="compositionally biased region" description="Basic residues" evidence="51">
    <location>
        <begin position="60"/>
        <end position="72"/>
    </location>
</feature>
<feature type="compositionally biased region" description="Low complexity" evidence="51">
    <location>
        <begin position="73"/>
        <end position="85"/>
    </location>
</feature>
<evidence type="ECO:0000259" key="53">
    <source>
        <dbReference type="PROSITE" id="PS51690"/>
    </source>
</evidence>
<evidence type="ECO:0000256" key="45">
    <source>
        <dbReference type="ARBA" id="ARBA00038810"/>
    </source>
</evidence>
<keyword evidence="12" id="KW-1170">Fusion of virus membrane with host endosomal membrane</keyword>
<dbReference type="FunFam" id="1.10.287.2230:FF:000001">
    <property type="entry name" value="Structural polyprotein"/>
    <property type="match status" value="1"/>
</dbReference>
<feature type="active site" description="Charge relay system" evidence="50">
    <location>
        <position position="139"/>
    </location>
</feature>
<dbReference type="GO" id="GO:0039619">
    <property type="term" value="C:T=4 icosahedral viral capsid"/>
    <property type="evidence" value="ECO:0007669"/>
    <property type="project" value="UniProtKB-KW"/>
</dbReference>
<evidence type="ECO:0000256" key="23">
    <source>
        <dbReference type="ARBA" id="ARBA00022804"/>
    </source>
</evidence>
<sequence>MEFIPTQTFYNRRYQPRPWTPRSTIQVIRPRPRPQRQAGQLAQLISAVNKLTMRAVPQQKPRRNRKNKKQKQKQQAPQNNTNQKKQPPKKKPAQKKKKPGRRERMCMKIENDCIFEVKHEGKVTGYACLVGDKVMKPAHVKGTIDNADLAKLAFKRSSKYDLECAQIPVHMKSDASKFTHEKPEGYYNWHHGAVQYSGGRFTIPTGAGKPGDSGRPIFDNKGRVVAIVLGGANEGARTALSVVTWNKDIVTKITPEGAEEWSLAIPVMCLLANTTFPCSQPPCTPCCYEKEPEETLRMLEDNVMRPGYYQLLQASLTCSPHRQRRSTKDNFNVYKATRPYLAHCPDCGEGHSCHSPVALERLRNEATDGTLKIQVSLQIGIKTDDSHDWTKLRYMDNHMPADAERAGLFVRTSAPCTITGTMGHFILARCPKGETLTVGFTDSRKISHSCTHPFHHDPPVIGREKFHSRPQHGKELPCSTYVQSTAATTEEIEVHMPPDTPDRTLMSQQSGNVKITVNGQTVRYKCNCGGSNEGLTTTDKVINNCKVDQCHAAVTNHEKWQYNSPLVPRNAELGDRKGKIHIPFPLANVTCRVPKARNPTVTYGKNQVIMLLYPDHPTLLSYRNMGEEPNYQEEWVMHKKEVVLTVPTEGLEVTWGNNEPYKYWPQLSTNGTAHGHPHEIILYYYELYPTMTVVVVSVATFILLSMVGMAAGMCMCARRRCITPYELTPGATVPFLLSLICCIRTAKAATYQEAAIYLWNEQQPLFWLQALIPLAALIVLCNCLRLLPCCCKTLAFLAVMSVGAHTVSAYEHVTVIPNTVGVPYKTLVNRPGYSPMVLEMELLSVTLEPTLSLDYITCEYKTVIPSPYVKCCGTAECKDKNLPDYSCKVFTGVYPFMWGGAYCFCDAENTQLSEAHVEKSESCKTEFASAYRAHTASASAKLRVLYQGNNITVTAYANGDHAVTVKDAKFIVGPMSSAWTPFDNKIVVYKGDVYNMDYPPFGAGRPGQFGDIQSRTPESKDVYANTQLVLQRPAAGTVHVPYSQAPSGFKYWLKERGASLQHTAPFGCQIATNPVRAMNCAVGNMPISIDIPEAAFTRVVDAPSLTDMSCEVPACTHSSDFGGVAIIKYAASKKGKCAVHSMTNAVTIREAEIEVEGNSQLQISFSTALASAEFRVQVCSTQVHCAAECHPPKDHIVNYPASHTTLGVQDISATAMSWVQKITGGVGLVVAVAALILIVVLCVSFSRH</sequence>
<dbReference type="Gene3D" id="2.60.40.350">
    <property type="match status" value="1"/>
</dbReference>
<organismHost>
    <name type="scientific">Aedes polynesiensis</name>
    <name type="common">Polynesian tiger mosquito</name>
    <dbReference type="NCBI Taxonomy" id="188700"/>
</organismHost>
<dbReference type="FunFam" id="2.60.98.10:FF:000004">
    <property type="entry name" value="Structural polyprotein"/>
    <property type="match status" value="1"/>
</dbReference>
<dbReference type="InterPro" id="IPR042306">
    <property type="entry name" value="Alphavir_E2_C"/>
</dbReference>
<dbReference type="InterPro" id="IPR000930">
    <property type="entry name" value="Peptidase_S3"/>
</dbReference>
<dbReference type="InterPro" id="IPR042304">
    <property type="entry name" value="Alphavir_E2_A"/>
</dbReference>
<evidence type="ECO:0000256" key="28">
    <source>
        <dbReference type="ARBA" id="ARBA00022884"/>
    </source>
</evidence>
<keyword evidence="28" id="KW-0694">RNA-binding</keyword>
<evidence type="ECO:0000256" key="41">
    <source>
        <dbReference type="ARBA" id="ARBA00023303"/>
    </source>
</evidence>
<keyword evidence="38" id="KW-1035">Host cytoplasm</keyword>
<keyword evidence="40" id="KW-1160">Virus entry into host cell</keyword>
<dbReference type="PROSITE" id="PS51690">
    <property type="entry name" value="ALPHAVIRUS_CP"/>
    <property type="match status" value="1"/>
</dbReference>
<evidence type="ECO:0000256" key="39">
    <source>
        <dbReference type="ARBA" id="ARBA00023288"/>
    </source>
</evidence>
<comment type="subunit">
    <text evidence="48">Oligomer. Interacts with spike glycoprotein E1. Interacts with spike glycoprotein E2.</text>
</comment>
<evidence type="ECO:0000256" key="32">
    <source>
        <dbReference type="ARBA" id="ARBA00023065"/>
    </source>
</evidence>
<name>D2DEJ7_CHIKV</name>
<evidence type="ECO:0000256" key="50">
    <source>
        <dbReference type="PIRSR" id="PIRSR600936-1"/>
    </source>
</evidence>
<keyword evidence="32" id="KW-0406">Ion transport</keyword>
<dbReference type="FunFam" id="2.60.40.4310:FF:000001">
    <property type="entry name" value="Structural polyprotein"/>
    <property type="match status" value="1"/>
</dbReference>
<keyword evidence="20" id="KW-0165">Cleavage on pair of basic residues</keyword>
<evidence type="ECO:0000256" key="11">
    <source>
        <dbReference type="ARBA" id="ARBA00022506"/>
    </source>
</evidence>
<evidence type="ECO:0000256" key="43">
    <source>
        <dbReference type="ARBA" id="ARBA00037518"/>
    </source>
</evidence>
<evidence type="ECO:0000256" key="30">
    <source>
        <dbReference type="ARBA" id="ARBA00022989"/>
    </source>
</evidence>
<evidence type="ECO:0000256" key="33">
    <source>
        <dbReference type="ARBA" id="ARBA00023136"/>
    </source>
</evidence>
<evidence type="ECO:0000256" key="14">
    <source>
        <dbReference type="ARBA" id="ARBA00022561"/>
    </source>
</evidence>
<dbReference type="FunFam" id="2.60.98.10:FF:000003">
    <property type="entry name" value="Structural polyprotein"/>
    <property type="match status" value="1"/>
</dbReference>
<keyword evidence="29" id="KW-1144">T=4 icosahedral capsid protein</keyword>
<evidence type="ECO:0000256" key="36">
    <source>
        <dbReference type="ARBA" id="ARBA00023180"/>
    </source>
</evidence>
<evidence type="ECO:0000256" key="10">
    <source>
        <dbReference type="ARBA" id="ARBA00022448"/>
    </source>
</evidence>
<proteinExistence type="predicted"/>
<feature type="domain" description="Peptidase S3" evidence="53">
    <location>
        <begin position="113"/>
        <end position="261"/>
    </location>
</feature>
<keyword evidence="27" id="KW-1043">Host membrane</keyword>
<evidence type="ECO:0000256" key="3">
    <source>
        <dbReference type="ARBA" id="ARBA00004192"/>
    </source>
</evidence>
<keyword evidence="34" id="KW-0564">Palmitate</keyword>
<feature type="transmembrane region" description="Helical" evidence="52">
    <location>
        <begin position="794"/>
        <end position="810"/>
    </location>
</feature>
<feature type="region of interest" description="Disordered" evidence="51">
    <location>
        <begin position="53"/>
        <end position="104"/>
    </location>
</feature>
<dbReference type="PRINTS" id="PR00798">
    <property type="entry name" value="TOGAVIRIN"/>
</dbReference>
<evidence type="ECO:0000256" key="44">
    <source>
        <dbReference type="ARBA" id="ARBA00037851"/>
    </source>
</evidence>
<dbReference type="InterPro" id="IPR014756">
    <property type="entry name" value="Ig_E-set"/>
</dbReference>
<dbReference type="FunFam" id="2.60.40.350:FF:000002">
    <property type="entry name" value="Structural polyprotein"/>
    <property type="match status" value="1"/>
</dbReference>
<dbReference type="GO" id="GO:0044165">
    <property type="term" value="C:host cell endoplasmic reticulum"/>
    <property type="evidence" value="ECO:0007669"/>
    <property type="project" value="UniProtKB-SubCell"/>
</dbReference>
<evidence type="ECO:0000256" key="21">
    <source>
        <dbReference type="ARBA" id="ARBA00022692"/>
    </source>
</evidence>
<organismHost>
    <name type="scientific">Cercopithecus</name>
    <dbReference type="NCBI Taxonomy" id="9533"/>
</organismHost>
<evidence type="ECO:0000256" key="46">
    <source>
        <dbReference type="ARBA" id="ARBA00065086"/>
    </source>
</evidence>
<dbReference type="GO" id="GO:0015267">
    <property type="term" value="F:channel activity"/>
    <property type="evidence" value="ECO:0007669"/>
    <property type="project" value="UniProtKB-KW"/>
</dbReference>
<feature type="transmembrane region" description="Helical" evidence="52">
    <location>
        <begin position="727"/>
        <end position="746"/>
    </location>
</feature>
<dbReference type="FunFam" id="2.40.10.10:FF:000076">
    <property type="entry name" value="Structural polyprotein"/>
    <property type="match status" value="1"/>
</dbReference>
<dbReference type="InterPro" id="IPR042305">
    <property type="entry name" value="Alphavir_E2_B"/>
</dbReference>
<keyword evidence="13" id="KW-1032">Host cell membrane</keyword>
<evidence type="ECO:0000256" key="18">
    <source>
        <dbReference type="ARBA" id="ARBA00022595"/>
    </source>
</evidence>
<evidence type="ECO:0000256" key="6">
    <source>
        <dbReference type="ARBA" id="ARBA00004402"/>
    </source>
</evidence>
<evidence type="ECO:0000256" key="2">
    <source>
        <dbReference type="ARBA" id="ARBA00004147"/>
    </source>
</evidence>
<evidence type="ECO:0000256" key="25">
    <source>
        <dbReference type="ARBA" id="ARBA00022825"/>
    </source>
</evidence>
<keyword evidence="11" id="KW-1168">Fusion of virus membrane with host membrane</keyword>
<evidence type="ECO:0000256" key="19">
    <source>
        <dbReference type="ARBA" id="ARBA00022670"/>
    </source>
</evidence>
<dbReference type="Gene3D" id="2.60.98.10">
    <property type="entry name" value="Tick-borne Encephalitis virus Glycoprotein, domain 1"/>
    <property type="match status" value="3"/>
</dbReference>
<keyword evidence="14" id="KW-0167">Capsid protein</keyword>
<evidence type="ECO:0000256" key="27">
    <source>
        <dbReference type="ARBA" id="ARBA00022870"/>
    </source>
</evidence>
<evidence type="ECO:0000256" key="37">
    <source>
        <dbReference type="ARBA" id="ARBA00023184"/>
    </source>
</evidence>
<keyword evidence="31" id="KW-1182">Viral ion channel</keyword>
<keyword evidence="16" id="KW-0945">Host-virus interaction</keyword>
<dbReference type="Gene3D" id="1.10.287.2230">
    <property type="match status" value="1"/>
</dbReference>
<dbReference type="Gene3D" id="2.60.40.4310">
    <property type="entry name" value="Alphavirus E2 glycoprotein, domain B"/>
    <property type="match status" value="1"/>
</dbReference>
<dbReference type="GO" id="GO:0042025">
    <property type="term" value="C:host cell nucleus"/>
    <property type="evidence" value="ECO:0007669"/>
    <property type="project" value="UniProtKB-SubCell"/>
</dbReference>
<dbReference type="GO" id="GO:0044177">
    <property type="term" value="C:host cell Golgi apparatus"/>
    <property type="evidence" value="ECO:0007669"/>
    <property type="project" value="UniProtKB-SubCell"/>
</dbReference>
<reference evidence="54 55" key="1">
    <citation type="journal article" date="2010" name="J. Gen. Virol.">
        <title>Re-emergence of Chikungunya virus in South-east Asia: virological evidence from Sri Lanka and Singapore.</title>
        <authorList>
            <person name="Hapuarachchi H.C."/>
            <person name="Bandara K.B."/>
            <person name="Sumanadasa S.D."/>
            <person name="Hapugoda M.D."/>
            <person name="Lai Y.L."/>
            <person name="Lee K.S."/>
            <person name="Tan L.K."/>
            <person name="Lin R.T."/>
            <person name="Ng L.F."/>
            <person name="Bucht G."/>
            <person name="Abeyewickreme W."/>
            <person name="Ng L.C."/>
        </authorList>
    </citation>
    <scope>NUCLEOTIDE SEQUENCE [LARGE SCALE GENOMIC DNA]</scope>
    <source>
        <strain evidence="54">LK</strain>
    </source>
</reference>
<keyword evidence="36" id="KW-0325">Glycoprotein</keyword>
<evidence type="ECO:0000256" key="26">
    <source>
        <dbReference type="ARBA" id="ARBA00022844"/>
    </source>
</evidence>
<dbReference type="FunFam" id="2.60.40.2400:FF:000001">
    <property type="entry name" value="Structural polyprotein"/>
    <property type="match status" value="1"/>
</dbReference>
<evidence type="ECO:0000313" key="54">
    <source>
        <dbReference type="EMBL" id="ACY09952.1"/>
    </source>
</evidence>
<organismHost>
    <name type="scientific">Pan troglodytes</name>
    <name type="common">Chimpanzee</name>
    <dbReference type="NCBI Taxonomy" id="9598"/>
</organismHost>
<evidence type="ECO:0000256" key="7">
    <source>
        <dbReference type="ARBA" id="ARBA00004563"/>
    </source>
</evidence>
<dbReference type="Proteomes" id="UP000096081">
    <property type="component" value="Genome"/>
</dbReference>
<evidence type="ECO:0000256" key="5">
    <source>
        <dbReference type="ARBA" id="ARBA00004385"/>
    </source>
</evidence>
<keyword evidence="24" id="KW-1040">Host Golgi apparatus</keyword>
<dbReference type="InterPro" id="IPR002548">
    <property type="entry name" value="Alpha_E1_glycop"/>
</dbReference>
<comment type="subcellular location">
    <subcellularLocation>
        <location evidence="44">Host Golgi apparatus</location>
        <location evidence="44">Host trans-Golgi network</location>
    </subcellularLocation>
    <subcellularLocation>
        <location evidence="8">Host cell membrane</location>
        <topology evidence="8">Multi-pass membrane protein</topology>
    </subcellularLocation>
    <subcellularLocation>
        <location evidence="6">Host cell membrane</location>
        <topology evidence="6">Single-pass type I membrane protein</topology>
    </subcellularLocation>
    <subcellularLocation>
        <location evidence="3">Host cytoplasm</location>
    </subcellularLocation>
    <subcellularLocation>
        <location evidence="4">Host endoplasmic reticulum</location>
    </subcellularLocation>
    <subcellularLocation>
        <location evidence="2">Host nucleus</location>
    </subcellularLocation>
    <subcellularLocation>
        <location evidence="5">Virion membrane</location>
        <topology evidence="5">Multi-pass membrane protein</topology>
    </subcellularLocation>
    <subcellularLocation>
        <location evidence="7">Virion membrane</location>
        <topology evidence="7">Single-pass type I membrane protein</topology>
    </subcellularLocation>
</comment>
<evidence type="ECO:0000256" key="20">
    <source>
        <dbReference type="ARBA" id="ARBA00022685"/>
    </source>
</evidence>
<dbReference type="InterPro" id="IPR043504">
    <property type="entry name" value="Peptidase_S1_PA_chymotrypsin"/>
</dbReference>
<dbReference type="InterPro" id="IPR002533">
    <property type="entry name" value="Alpha_E3_glycop"/>
</dbReference>
<evidence type="ECO:0000256" key="1">
    <source>
        <dbReference type="ARBA" id="ARBA00000840"/>
    </source>
</evidence>
<comment type="subunit">
    <text evidence="49">Interacts with spike glycoprotein E1. Processing of the precursor of protein E3/E2 into E2 and E3 results in a heterodimer of the spike glycoproteins E2 and E1. Spike at virion surface are constituted of a trimer of E2-E1 heterodimers. Interacts with 6K protein. Interacts with host MXRA8; this interaction mediates virus entry. The interaction involves 2 adjacent E2-E1 heterodimers.</text>
</comment>
<dbReference type="GO" id="GO:0004252">
    <property type="term" value="F:serine-type endopeptidase activity"/>
    <property type="evidence" value="ECO:0007669"/>
    <property type="project" value="InterPro"/>
</dbReference>
<evidence type="ECO:0000256" key="47">
    <source>
        <dbReference type="ARBA" id="ARBA00093317"/>
    </source>
</evidence>
<keyword evidence="25" id="KW-0720">Serine protease</keyword>
<dbReference type="Pfam" id="PF01563">
    <property type="entry name" value="Alpha_E3_glycop"/>
    <property type="match status" value="1"/>
</dbReference>
<accession>D2DEJ7</accession>
<feature type="transmembrane region" description="Helical" evidence="52">
    <location>
        <begin position="766"/>
        <end position="787"/>
    </location>
</feature>